<proteinExistence type="predicted"/>
<name>A0AAI9ZDH1_9PEZI</name>
<keyword evidence="2" id="KW-1185">Reference proteome</keyword>
<feature type="non-terminal residue" evidence="1">
    <location>
        <position position="1"/>
    </location>
</feature>
<dbReference type="RefSeq" id="XP_060437526.1">
    <property type="nucleotide sequence ID" value="XM_060585928.1"/>
</dbReference>
<organism evidence="1 2">
    <name type="scientific">Colletotrichum phormii</name>
    <dbReference type="NCBI Taxonomy" id="359342"/>
    <lineage>
        <taxon>Eukaryota</taxon>
        <taxon>Fungi</taxon>
        <taxon>Dikarya</taxon>
        <taxon>Ascomycota</taxon>
        <taxon>Pezizomycotina</taxon>
        <taxon>Sordariomycetes</taxon>
        <taxon>Hypocreomycetidae</taxon>
        <taxon>Glomerellales</taxon>
        <taxon>Glomerellaceae</taxon>
        <taxon>Colletotrichum</taxon>
        <taxon>Colletotrichum acutatum species complex</taxon>
    </lineage>
</organism>
<gene>
    <name evidence="1" type="ORF">BDP81DRAFT_336548</name>
</gene>
<dbReference type="GeneID" id="85470790"/>
<dbReference type="EMBL" id="JAHMHQ010000048">
    <property type="protein sequence ID" value="KAK1621531.1"/>
    <property type="molecule type" value="Genomic_DNA"/>
</dbReference>
<evidence type="ECO:0000313" key="1">
    <source>
        <dbReference type="EMBL" id="KAK1621531.1"/>
    </source>
</evidence>
<protein>
    <recommendedName>
        <fullName evidence="3">MULE transposase domain-containing protein</fullName>
    </recommendedName>
</protein>
<sequence>WPDTQLQLCIFHINQNVSLNVKRKWKGPGGLINELDVTRNREAAEDEAIQNLNDRARANEALSCGQQPQEIPHIPTGFCQLWAYVMYANTEDDFDAAWDRLLEEFADQDLALKYITDTYLLLRY</sequence>
<dbReference type="Proteomes" id="UP001243989">
    <property type="component" value="Unassembled WGS sequence"/>
</dbReference>
<accession>A0AAI9ZDH1</accession>
<evidence type="ECO:0000313" key="2">
    <source>
        <dbReference type="Proteomes" id="UP001243989"/>
    </source>
</evidence>
<reference evidence="1" key="1">
    <citation type="submission" date="2021-06" db="EMBL/GenBank/DDBJ databases">
        <title>Comparative genomics, transcriptomics and evolutionary studies reveal genomic signatures of adaptation to plant cell wall in hemibiotrophic fungi.</title>
        <authorList>
            <consortium name="DOE Joint Genome Institute"/>
            <person name="Baroncelli R."/>
            <person name="Diaz J.F."/>
            <person name="Benocci T."/>
            <person name="Peng M."/>
            <person name="Battaglia E."/>
            <person name="Haridas S."/>
            <person name="Andreopoulos W."/>
            <person name="Labutti K."/>
            <person name="Pangilinan J."/>
            <person name="Floch G.L."/>
            <person name="Makela M.R."/>
            <person name="Henrissat B."/>
            <person name="Grigoriev I.V."/>
            <person name="Crouch J.A."/>
            <person name="De Vries R.P."/>
            <person name="Sukno S.A."/>
            <person name="Thon M.R."/>
        </authorList>
    </citation>
    <scope>NUCLEOTIDE SEQUENCE</scope>
    <source>
        <strain evidence="1">CBS 102054</strain>
    </source>
</reference>
<evidence type="ECO:0008006" key="3">
    <source>
        <dbReference type="Google" id="ProtNLM"/>
    </source>
</evidence>
<comment type="caution">
    <text evidence="1">The sequence shown here is derived from an EMBL/GenBank/DDBJ whole genome shotgun (WGS) entry which is preliminary data.</text>
</comment>
<dbReference type="AlphaFoldDB" id="A0AAI9ZDH1"/>